<proteinExistence type="predicted"/>
<accession>A0A1L7XPA5</accession>
<name>A0A1L7XPA5_9HELO</name>
<dbReference type="OrthoDB" id="445007at2759"/>
<evidence type="ECO:0008006" key="3">
    <source>
        <dbReference type="Google" id="ProtNLM"/>
    </source>
</evidence>
<reference evidence="1 2" key="1">
    <citation type="submission" date="2016-03" db="EMBL/GenBank/DDBJ databases">
        <authorList>
            <person name="Ploux O."/>
        </authorList>
    </citation>
    <scope>NUCLEOTIDE SEQUENCE [LARGE SCALE GENOMIC DNA]</scope>
    <source>
        <strain evidence="1 2">UAMH 11012</strain>
    </source>
</reference>
<dbReference type="SUPFAM" id="SSF51197">
    <property type="entry name" value="Clavaminate synthase-like"/>
    <property type="match status" value="1"/>
</dbReference>
<dbReference type="Proteomes" id="UP000184330">
    <property type="component" value="Unassembled WGS sequence"/>
</dbReference>
<dbReference type="STRING" id="576137.A0A1L7XPA5"/>
<evidence type="ECO:0000313" key="1">
    <source>
        <dbReference type="EMBL" id="CZR66854.1"/>
    </source>
</evidence>
<dbReference type="AlphaFoldDB" id="A0A1L7XPA5"/>
<dbReference type="Gene3D" id="2.60.120.620">
    <property type="entry name" value="q2cbj1_9rhob like domain"/>
    <property type="match status" value="1"/>
</dbReference>
<gene>
    <name evidence="1" type="ORF">PAC_16755</name>
</gene>
<organism evidence="1 2">
    <name type="scientific">Phialocephala subalpina</name>
    <dbReference type="NCBI Taxonomy" id="576137"/>
    <lineage>
        <taxon>Eukaryota</taxon>
        <taxon>Fungi</taxon>
        <taxon>Dikarya</taxon>
        <taxon>Ascomycota</taxon>
        <taxon>Pezizomycotina</taxon>
        <taxon>Leotiomycetes</taxon>
        <taxon>Helotiales</taxon>
        <taxon>Mollisiaceae</taxon>
        <taxon>Phialocephala</taxon>
        <taxon>Phialocephala fortinii species complex</taxon>
    </lineage>
</organism>
<sequence>MSLRYLRPTTIHNRVTLGQGTTFLPGKRDPSITHHISHILEHGYAILPRIFTFTQVSRALSELARLESQLSSGPAAQGGRNPFKGFKTRRVYALPDKSRAFDCFPIHDTVLKILDHFLEENYLVTSYHTVTIEPGEREQEMHTDDGLIDLPRPRPLMGIVCWRPSPKVLSAAKWTCADDTGIMSRARWSPSMTSPPPTAQQL</sequence>
<dbReference type="EMBL" id="FJOG01000040">
    <property type="protein sequence ID" value="CZR66854.1"/>
    <property type="molecule type" value="Genomic_DNA"/>
</dbReference>
<evidence type="ECO:0000313" key="2">
    <source>
        <dbReference type="Proteomes" id="UP000184330"/>
    </source>
</evidence>
<protein>
    <recommendedName>
        <fullName evidence="3">Phytanoyl-CoA dioxygenase family protein</fullName>
    </recommendedName>
</protein>
<keyword evidence="2" id="KW-1185">Reference proteome</keyword>